<keyword evidence="6" id="KW-1185">Reference proteome</keyword>
<dbReference type="InterPro" id="IPR008391">
    <property type="entry name" value="AXE1_dom"/>
</dbReference>
<protein>
    <submittedName>
        <fullName evidence="3">Acetylxylan esterase</fullName>
    </submittedName>
</protein>
<feature type="binding site" evidence="1">
    <location>
        <position position="99"/>
    </location>
    <ligand>
        <name>substrate</name>
    </ligand>
</feature>
<evidence type="ECO:0000313" key="6">
    <source>
        <dbReference type="Proteomes" id="UP000501753"/>
    </source>
</evidence>
<dbReference type="Pfam" id="PF05448">
    <property type="entry name" value="AXE1"/>
    <property type="match status" value="1"/>
</dbReference>
<evidence type="ECO:0000259" key="2">
    <source>
        <dbReference type="Pfam" id="PF05448"/>
    </source>
</evidence>
<dbReference type="AlphaFoldDB" id="A0A3Q9KY93"/>
<dbReference type="Gene3D" id="3.40.50.1820">
    <property type="entry name" value="alpha/beta hydrolase"/>
    <property type="match status" value="1"/>
</dbReference>
<organism evidence="3 5">
    <name type="scientific">Streptomyces griseoviridis</name>
    <dbReference type="NCBI Taxonomy" id="45398"/>
    <lineage>
        <taxon>Bacteria</taxon>
        <taxon>Bacillati</taxon>
        <taxon>Actinomycetota</taxon>
        <taxon>Actinomycetes</taxon>
        <taxon>Kitasatosporales</taxon>
        <taxon>Streptomycetaceae</taxon>
        <taxon>Streptomyces</taxon>
    </lineage>
</organism>
<gene>
    <name evidence="4" type="ORF">DDJ31_05360</name>
    <name evidence="3" type="ORF">ELQ87_33905</name>
</gene>
<dbReference type="InterPro" id="IPR039069">
    <property type="entry name" value="CE7"/>
</dbReference>
<dbReference type="GO" id="GO:0005976">
    <property type="term" value="P:polysaccharide metabolic process"/>
    <property type="evidence" value="ECO:0007669"/>
    <property type="project" value="TreeGrafter"/>
</dbReference>
<dbReference type="KEGG" id="sgd:ELQ87_33905"/>
<dbReference type="Proteomes" id="UP000501753">
    <property type="component" value="Chromosome"/>
</dbReference>
<evidence type="ECO:0000313" key="5">
    <source>
        <dbReference type="Proteomes" id="UP000271291"/>
    </source>
</evidence>
<accession>A0A3Q9KY93</accession>
<dbReference type="EMBL" id="CP034687">
    <property type="protein sequence ID" value="AZS88681.1"/>
    <property type="molecule type" value="Genomic_DNA"/>
</dbReference>
<dbReference type="RefSeq" id="WP_127181451.1">
    <property type="nucleotide sequence ID" value="NZ_CP029078.1"/>
</dbReference>
<evidence type="ECO:0000313" key="4">
    <source>
        <dbReference type="EMBL" id="QCN84480.1"/>
    </source>
</evidence>
<reference evidence="3 5" key="2">
    <citation type="submission" date="2018-12" db="EMBL/GenBank/DDBJ databases">
        <title>Streptomyces griseoviridis F1-27 complete genome.</title>
        <authorList>
            <person name="Mariita R.M."/>
            <person name="Sello J.K."/>
        </authorList>
    </citation>
    <scope>NUCLEOTIDE SEQUENCE [LARGE SCALE GENOMIC DNA]</scope>
    <source>
        <strain evidence="3 5">F1-27</strain>
    </source>
</reference>
<dbReference type="EMBL" id="CP029078">
    <property type="protein sequence ID" value="QCN84480.1"/>
    <property type="molecule type" value="Genomic_DNA"/>
</dbReference>
<dbReference type="PANTHER" id="PTHR40111">
    <property type="entry name" value="CEPHALOSPORIN-C DEACETYLASE"/>
    <property type="match status" value="1"/>
</dbReference>
<evidence type="ECO:0000313" key="3">
    <source>
        <dbReference type="EMBL" id="AZS88681.1"/>
    </source>
</evidence>
<feature type="domain" description="Acetyl xylan esterase" evidence="2">
    <location>
        <begin position="26"/>
        <end position="294"/>
    </location>
</feature>
<dbReference type="PANTHER" id="PTHR40111:SF1">
    <property type="entry name" value="CEPHALOSPORIN-C DEACETYLASE"/>
    <property type="match status" value="1"/>
</dbReference>
<sequence length="322" mass="34221">MSPLPHAFAFDPTHGRALDDLLALGAPPVPADFDVFWRALRAAARRVPPRPRLVRAVEERDGHRIHEVTYDSLGGRCHALLALPVDDRAQHGFVIGHGYGGRADVGAELPLPLPGSAAILPIAPGLPTLGVRPGVPSDPAEHVLHGIAARETYVLGDCVAGLWGAASALLELVPSLEGRLGYLGESFGGGIGALALPWDDRFGAARLTVPTFGNHPLRLTLPCTGSGEAVRDHVRAHPEAVEVLAYFDAATAATRIRVPVLAACALFDPAVPPPGQFAVYGALGGPRRLEVLEAGHFAWEGEASERRSLDRATRDFFRRELL</sequence>
<dbReference type="GO" id="GO:0052689">
    <property type="term" value="F:carboxylic ester hydrolase activity"/>
    <property type="evidence" value="ECO:0007669"/>
    <property type="project" value="TreeGrafter"/>
</dbReference>
<dbReference type="InterPro" id="IPR029058">
    <property type="entry name" value="AB_hydrolase_fold"/>
</dbReference>
<dbReference type="SUPFAM" id="SSF53474">
    <property type="entry name" value="alpha/beta-Hydrolases"/>
    <property type="match status" value="1"/>
</dbReference>
<evidence type="ECO:0000256" key="1">
    <source>
        <dbReference type="PIRSR" id="PIRSR639069-2"/>
    </source>
</evidence>
<proteinExistence type="predicted"/>
<dbReference type="OrthoDB" id="9770528at2"/>
<reference evidence="4 6" key="1">
    <citation type="submission" date="2018-04" db="EMBL/GenBank/DDBJ databases">
        <title>Complete genome sequences of Streptomyces griseoviridis K61 and characterization of antagonistic properties of biological control agents.</title>
        <authorList>
            <person name="Mariita R.M."/>
            <person name="Sello J.K."/>
        </authorList>
    </citation>
    <scope>NUCLEOTIDE SEQUENCE [LARGE SCALE GENOMIC DNA]</scope>
    <source>
        <strain evidence="4 6">K61</strain>
    </source>
</reference>
<name>A0A3Q9KY93_STRGD</name>
<dbReference type="Proteomes" id="UP000271291">
    <property type="component" value="Chromosome"/>
</dbReference>